<comment type="caution">
    <text evidence="6">Lacks conserved residue(s) required for the propagation of feature annotation.</text>
</comment>
<dbReference type="PANTHER" id="PTHR43591">
    <property type="entry name" value="METHYLTRANSFERASE"/>
    <property type="match status" value="1"/>
</dbReference>
<dbReference type="GO" id="GO:0008425">
    <property type="term" value="F:2-methoxy-6-polyprenyl-1,4-benzoquinol methyltransferase activity"/>
    <property type="evidence" value="ECO:0007669"/>
    <property type="project" value="TreeGrafter"/>
</dbReference>
<dbReference type="GO" id="GO:0009234">
    <property type="term" value="P:menaquinone biosynthetic process"/>
    <property type="evidence" value="ECO:0007669"/>
    <property type="project" value="UniProtKB-UniRule"/>
</dbReference>
<dbReference type="PROSITE" id="PS01183">
    <property type="entry name" value="UBIE_1"/>
    <property type="match status" value="1"/>
</dbReference>
<dbReference type="AlphaFoldDB" id="A0A2W5FHD2"/>
<evidence type="ECO:0000256" key="1">
    <source>
        <dbReference type="ARBA" id="ARBA00022428"/>
    </source>
</evidence>
<gene>
    <name evidence="6" type="primary">menG</name>
    <name evidence="7" type="ORF">DI586_06995</name>
</gene>
<dbReference type="NCBIfam" id="NF001244">
    <property type="entry name" value="PRK00216.1-5"/>
    <property type="match status" value="1"/>
</dbReference>
<accession>A0A2W5FHD2</accession>
<reference evidence="7 8" key="1">
    <citation type="submission" date="2017-08" db="EMBL/GenBank/DDBJ databases">
        <title>Infants hospitalized years apart are colonized by the same room-sourced microbial strains.</title>
        <authorList>
            <person name="Brooks B."/>
            <person name="Olm M.R."/>
            <person name="Firek B.A."/>
            <person name="Baker R."/>
            <person name="Thomas B.C."/>
            <person name="Morowitz M.J."/>
            <person name="Banfield J.F."/>
        </authorList>
    </citation>
    <scope>NUCLEOTIDE SEQUENCE [LARGE SCALE GENOMIC DNA]</scope>
    <source>
        <strain evidence="7">S2_006_000_R2_64</strain>
    </source>
</reference>
<evidence type="ECO:0000256" key="3">
    <source>
        <dbReference type="ARBA" id="ARBA00022679"/>
    </source>
</evidence>
<organism evidence="7 8">
    <name type="scientific">Micavibrio aeruginosavorus</name>
    <dbReference type="NCBI Taxonomy" id="349221"/>
    <lineage>
        <taxon>Bacteria</taxon>
        <taxon>Pseudomonadati</taxon>
        <taxon>Bdellovibrionota</taxon>
        <taxon>Bdellovibrionia</taxon>
        <taxon>Bdellovibrionales</taxon>
        <taxon>Pseudobdellovibrionaceae</taxon>
        <taxon>Micavibrio</taxon>
    </lineage>
</organism>
<dbReference type="UniPathway" id="UPA00232"/>
<dbReference type="UniPathway" id="UPA00079">
    <property type="reaction ID" value="UER00169"/>
</dbReference>
<evidence type="ECO:0000256" key="5">
    <source>
        <dbReference type="ARBA" id="ARBA00022691"/>
    </source>
</evidence>
<feature type="binding site" evidence="6">
    <location>
        <position position="93"/>
    </location>
    <ligand>
        <name>S-adenosyl-L-methionine</name>
        <dbReference type="ChEBI" id="CHEBI:59789"/>
    </ligand>
</feature>
<dbReference type="Pfam" id="PF01209">
    <property type="entry name" value="Ubie_methyltran"/>
    <property type="match status" value="1"/>
</dbReference>
<protein>
    <recommendedName>
        <fullName evidence="6">Demethylmenaquinone methyltransferase</fullName>
        <ecNumber evidence="6">2.1.1.163</ecNumber>
    </recommendedName>
</protein>
<comment type="catalytic activity">
    <reaction evidence="6">
        <text>a 2-demethylmenaquinol + S-adenosyl-L-methionine = a menaquinol + S-adenosyl-L-homocysteine + H(+)</text>
        <dbReference type="Rhea" id="RHEA:42640"/>
        <dbReference type="Rhea" id="RHEA-COMP:9539"/>
        <dbReference type="Rhea" id="RHEA-COMP:9563"/>
        <dbReference type="ChEBI" id="CHEBI:15378"/>
        <dbReference type="ChEBI" id="CHEBI:18151"/>
        <dbReference type="ChEBI" id="CHEBI:55437"/>
        <dbReference type="ChEBI" id="CHEBI:57856"/>
        <dbReference type="ChEBI" id="CHEBI:59789"/>
        <dbReference type="EC" id="2.1.1.163"/>
    </reaction>
</comment>
<dbReference type="InterPro" id="IPR004033">
    <property type="entry name" value="UbiE/COQ5_MeTrFase"/>
</dbReference>
<dbReference type="GO" id="GO:0043770">
    <property type="term" value="F:demethylmenaquinone methyltransferase activity"/>
    <property type="evidence" value="ECO:0007669"/>
    <property type="project" value="UniProtKB-UniRule"/>
</dbReference>
<dbReference type="EMBL" id="QFOT01000071">
    <property type="protein sequence ID" value="PZP55405.1"/>
    <property type="molecule type" value="Genomic_DNA"/>
</dbReference>
<dbReference type="FunFam" id="3.40.50.150:FF:000064">
    <property type="entry name" value="2-methoxy-6-polyprenyl-1,4-benzoquinol methylase, mitochondrial"/>
    <property type="match status" value="1"/>
</dbReference>
<dbReference type="Gene3D" id="3.40.50.150">
    <property type="entry name" value="Vaccinia Virus protein VP39"/>
    <property type="match status" value="1"/>
</dbReference>
<proteinExistence type="inferred from homology"/>
<dbReference type="NCBIfam" id="TIGR01934">
    <property type="entry name" value="MenG_MenH_UbiE"/>
    <property type="match status" value="1"/>
</dbReference>
<keyword evidence="4" id="KW-0831">Ubiquinone biosynthesis</keyword>
<keyword evidence="5 6" id="KW-0949">S-adenosyl-L-methionine</keyword>
<dbReference type="CDD" id="cd02440">
    <property type="entry name" value="AdoMet_MTases"/>
    <property type="match status" value="1"/>
</dbReference>
<evidence type="ECO:0000313" key="7">
    <source>
        <dbReference type="EMBL" id="PZP55405.1"/>
    </source>
</evidence>
<evidence type="ECO:0000256" key="2">
    <source>
        <dbReference type="ARBA" id="ARBA00022603"/>
    </source>
</evidence>
<comment type="similarity">
    <text evidence="6">Belongs to the class I-like SAM-binding methyltransferase superfamily. MenG/UbiE family.</text>
</comment>
<evidence type="ECO:0000256" key="4">
    <source>
        <dbReference type="ARBA" id="ARBA00022688"/>
    </source>
</evidence>
<evidence type="ECO:0000313" key="8">
    <source>
        <dbReference type="Proteomes" id="UP000249739"/>
    </source>
</evidence>
<dbReference type="NCBIfam" id="NF001242">
    <property type="entry name" value="PRK00216.1-3"/>
    <property type="match status" value="1"/>
</dbReference>
<dbReference type="InterPro" id="IPR023576">
    <property type="entry name" value="UbiE/COQ5_MeTrFase_CS"/>
</dbReference>
<dbReference type="EC" id="2.1.1.163" evidence="6"/>
<dbReference type="PROSITE" id="PS51608">
    <property type="entry name" value="SAM_MT_UBIE"/>
    <property type="match status" value="1"/>
</dbReference>
<dbReference type="InterPro" id="IPR029063">
    <property type="entry name" value="SAM-dependent_MTases_sf"/>
</dbReference>
<evidence type="ECO:0000256" key="6">
    <source>
        <dbReference type="HAMAP-Rule" id="MF_01813"/>
    </source>
</evidence>
<dbReference type="PANTHER" id="PTHR43591:SF24">
    <property type="entry name" value="2-METHOXY-6-POLYPRENYL-1,4-BENZOQUINOL METHYLASE, MITOCHONDRIAL"/>
    <property type="match status" value="1"/>
</dbReference>
<keyword evidence="2 6" id="KW-0489">Methyltransferase</keyword>
<dbReference type="Proteomes" id="UP000249739">
    <property type="component" value="Unassembled WGS sequence"/>
</dbReference>
<sequence>MRNPEQNWFGRQKVDAQEKTQKVLGVFDSVASKYDIMNDLMSGGLHRLWKDRFIREIRPQENLRYLDVAGGTGDIAFRIWRATNGNAPITVSDINASMLKVGRERSINKAMVRNLEWKVANAAEMPFEDDSFDVYTIAFGLRNVTLIDDALKEAYRILKPGGRFFCLEFSHVTEPTLSKVYDAFSFGLIPKMGKIVAKDEESYQYLVESIRAFPKQEDLKQRLLDAGFDSAKYTNLTFGTVAIHEAWKL</sequence>
<name>A0A2W5FHD2_9BACT</name>
<comment type="pathway">
    <text evidence="6">Quinol/quinone metabolism; menaquinone biosynthesis; menaquinol from 1,4-dihydroxy-2-naphthoate: step 2/2.</text>
</comment>
<dbReference type="GO" id="GO:0032259">
    <property type="term" value="P:methylation"/>
    <property type="evidence" value="ECO:0007669"/>
    <property type="project" value="UniProtKB-KW"/>
</dbReference>
<keyword evidence="1 6" id="KW-0474">Menaquinone biosynthesis</keyword>
<dbReference type="SUPFAM" id="SSF53335">
    <property type="entry name" value="S-adenosyl-L-methionine-dependent methyltransferases"/>
    <property type="match status" value="1"/>
</dbReference>
<comment type="caution">
    <text evidence="7">The sequence shown here is derived from an EMBL/GenBank/DDBJ whole genome shotgun (WGS) entry which is preliminary data.</text>
</comment>
<feature type="binding site" evidence="6">
    <location>
        <begin position="121"/>
        <end position="122"/>
    </location>
    <ligand>
        <name>S-adenosyl-L-methionine</name>
        <dbReference type="ChEBI" id="CHEBI:59789"/>
    </ligand>
</feature>
<comment type="function">
    <text evidence="6">Methyltransferase required for the conversion of demethylmenaquinol (DMKH2) to menaquinol (MKH2).</text>
</comment>
<keyword evidence="3 6" id="KW-0808">Transferase</keyword>
<feature type="binding site" evidence="6">
    <location>
        <position position="72"/>
    </location>
    <ligand>
        <name>S-adenosyl-L-methionine</name>
        <dbReference type="ChEBI" id="CHEBI:59789"/>
    </ligand>
</feature>
<dbReference type="HAMAP" id="MF_01813">
    <property type="entry name" value="MenG_UbiE_methyltr"/>
    <property type="match status" value="1"/>
</dbReference>